<evidence type="ECO:0000313" key="3">
    <source>
        <dbReference type="EMBL" id="MDA3730716.1"/>
    </source>
</evidence>
<accession>A0AA42DKH1</accession>
<dbReference type="SMART" id="SM00909">
    <property type="entry name" value="Germane"/>
    <property type="match status" value="1"/>
</dbReference>
<keyword evidence="1" id="KW-0472">Membrane</keyword>
<sequence>MQLKKRVVIPVLCAVLVIGLGFNYVKKQEPNDILVEEEIADLPQKPSVSLDTYLPVIKDTIWTYESNEKYRPLSSWVEFINNDVMQIKFLYGDKSITKVYVEEEDAIYEVASVEDVAIKENYTTLRQYKNTVLKLPLTAGNSWVLSDGAIRTITKVDKKYDTPLGEQKGIEVTTLHDDYKITEVYGEKVGLIYAKYENDNGVQEFELNQIENNKAQEETVSLYIAKKETGALELIKEKVAIMTNEEPKHFLTDLLKKVMDSEYVTTLSNGVTIEKTFKDDENCLYVELSGEFVDLNYNAREQKGVLASLVQTLGRYYDADYVVINIEGEAYPVKGGQADSRGRIRVVK</sequence>
<dbReference type="EMBL" id="JAQIFT010000016">
    <property type="protein sequence ID" value="MDA3730716.1"/>
    <property type="molecule type" value="Genomic_DNA"/>
</dbReference>
<keyword evidence="1" id="KW-0812">Transmembrane</keyword>
<keyword evidence="4" id="KW-1185">Reference proteome</keyword>
<evidence type="ECO:0000259" key="2">
    <source>
        <dbReference type="SMART" id="SM00909"/>
    </source>
</evidence>
<keyword evidence="1" id="KW-1133">Transmembrane helix</keyword>
<dbReference type="Pfam" id="PF10646">
    <property type="entry name" value="Germane"/>
    <property type="match status" value="1"/>
</dbReference>
<feature type="transmembrane region" description="Helical" evidence="1">
    <location>
        <begin position="7"/>
        <end position="25"/>
    </location>
</feature>
<evidence type="ECO:0000313" key="4">
    <source>
        <dbReference type="Proteomes" id="UP001169242"/>
    </source>
</evidence>
<gene>
    <name evidence="3" type="ORF">PBV87_04275</name>
</gene>
<dbReference type="AlphaFoldDB" id="A0AA42DKH1"/>
<proteinExistence type="predicted"/>
<organism evidence="3 4">
    <name type="scientific">Holtiella tumoricola</name>
    <dbReference type="NCBI Taxonomy" id="3018743"/>
    <lineage>
        <taxon>Bacteria</taxon>
        <taxon>Bacillati</taxon>
        <taxon>Bacillota</taxon>
        <taxon>Clostridia</taxon>
        <taxon>Lachnospirales</taxon>
        <taxon>Cellulosilyticaceae</taxon>
        <taxon>Holtiella</taxon>
    </lineage>
</organism>
<dbReference type="Proteomes" id="UP001169242">
    <property type="component" value="Unassembled WGS sequence"/>
</dbReference>
<protein>
    <submittedName>
        <fullName evidence="3">GerMN domain-containing protein</fullName>
    </submittedName>
</protein>
<dbReference type="InterPro" id="IPR019606">
    <property type="entry name" value="GerMN"/>
</dbReference>
<comment type="caution">
    <text evidence="3">The sequence shown here is derived from an EMBL/GenBank/DDBJ whole genome shotgun (WGS) entry which is preliminary data.</text>
</comment>
<dbReference type="RefSeq" id="WP_271011263.1">
    <property type="nucleotide sequence ID" value="NZ_JAQIFT010000016.1"/>
</dbReference>
<feature type="domain" description="GerMN" evidence="2">
    <location>
        <begin position="251"/>
        <end position="335"/>
    </location>
</feature>
<evidence type="ECO:0000256" key="1">
    <source>
        <dbReference type="SAM" id="Phobius"/>
    </source>
</evidence>
<name>A0AA42DKH1_9FIRM</name>
<reference evidence="3" key="1">
    <citation type="journal article" date="2023" name="Int. J. Syst. Evol. Microbiol.">
        <title>&lt;i&gt;Holtiella tumoricola&lt;/i&gt; gen. nov. sp. nov., isolated from a human clinical sample.</title>
        <authorList>
            <person name="Allen-Vercoe E."/>
            <person name="Daigneault M.C."/>
            <person name="Vancuren S.J."/>
            <person name="Cochrane K."/>
            <person name="O'Neal L.L."/>
            <person name="Sankaranarayanan K."/>
            <person name="Lawson P.A."/>
        </authorList>
    </citation>
    <scope>NUCLEOTIDE SEQUENCE</scope>
    <source>
        <strain evidence="3">CC70A</strain>
    </source>
</reference>